<evidence type="ECO:0000256" key="5">
    <source>
        <dbReference type="ARBA" id="ARBA00022833"/>
    </source>
</evidence>
<dbReference type="PANTHER" id="PTHR43690:SF18">
    <property type="entry name" value="INSULIN-DEGRADING ENZYME-RELATED"/>
    <property type="match status" value="1"/>
</dbReference>
<dbReference type="Proteomes" id="UP001054902">
    <property type="component" value="Unassembled WGS sequence"/>
</dbReference>
<keyword evidence="4" id="KW-0378">Hydrolase</keyword>
<dbReference type="EMBL" id="BLLK01000069">
    <property type="protein sequence ID" value="GFH60252.1"/>
    <property type="molecule type" value="Genomic_DNA"/>
</dbReference>
<dbReference type="SUPFAM" id="SSF63411">
    <property type="entry name" value="LuxS/MPP-like metallohydrolase"/>
    <property type="match status" value="2"/>
</dbReference>
<dbReference type="GO" id="GO:0006508">
    <property type="term" value="P:proteolysis"/>
    <property type="evidence" value="ECO:0007669"/>
    <property type="project" value="UniProtKB-KW"/>
</dbReference>
<evidence type="ECO:0000256" key="1">
    <source>
        <dbReference type="ARBA" id="ARBA00007261"/>
    </source>
</evidence>
<evidence type="ECO:0000259" key="7">
    <source>
        <dbReference type="Pfam" id="PF00675"/>
    </source>
</evidence>
<keyword evidence="3" id="KW-0479">Metal-binding</keyword>
<dbReference type="InterPro" id="IPR050626">
    <property type="entry name" value="Peptidase_M16"/>
</dbReference>
<comment type="caution">
    <text evidence="8">The sequence shown here is derived from an EMBL/GenBank/DDBJ whole genome shotgun (WGS) entry which is preliminary data.</text>
</comment>
<dbReference type="InterPro" id="IPR011765">
    <property type="entry name" value="Pept_M16_N"/>
</dbReference>
<dbReference type="InterPro" id="IPR006311">
    <property type="entry name" value="TAT_signal"/>
</dbReference>
<evidence type="ECO:0000256" key="6">
    <source>
        <dbReference type="ARBA" id="ARBA00023049"/>
    </source>
</evidence>
<feature type="domain" description="Peptidase M16 N-terminal" evidence="7">
    <location>
        <begin position="86"/>
        <end position="210"/>
    </location>
</feature>
<name>A0AAD3D980_9STRA</name>
<dbReference type="Pfam" id="PF00675">
    <property type="entry name" value="Peptidase_M16"/>
    <property type="match status" value="1"/>
</dbReference>
<keyword evidence="5" id="KW-0862">Zinc</keyword>
<accession>A0AAD3D980</accession>
<organism evidence="8 9">
    <name type="scientific">Chaetoceros tenuissimus</name>
    <dbReference type="NCBI Taxonomy" id="426638"/>
    <lineage>
        <taxon>Eukaryota</taxon>
        <taxon>Sar</taxon>
        <taxon>Stramenopiles</taxon>
        <taxon>Ochrophyta</taxon>
        <taxon>Bacillariophyta</taxon>
        <taxon>Coscinodiscophyceae</taxon>
        <taxon>Chaetocerotophycidae</taxon>
        <taxon>Chaetocerotales</taxon>
        <taxon>Chaetocerotaceae</taxon>
        <taxon>Chaetoceros</taxon>
    </lineage>
</organism>
<protein>
    <recommendedName>
        <fullName evidence="7">Peptidase M16 N-terminal domain-containing protein</fullName>
    </recommendedName>
</protein>
<dbReference type="GO" id="GO:0008237">
    <property type="term" value="F:metallopeptidase activity"/>
    <property type="evidence" value="ECO:0007669"/>
    <property type="project" value="UniProtKB-KW"/>
</dbReference>
<evidence type="ECO:0000256" key="3">
    <source>
        <dbReference type="ARBA" id="ARBA00022723"/>
    </source>
</evidence>
<evidence type="ECO:0000256" key="2">
    <source>
        <dbReference type="ARBA" id="ARBA00022670"/>
    </source>
</evidence>
<evidence type="ECO:0000313" key="9">
    <source>
        <dbReference type="Proteomes" id="UP001054902"/>
    </source>
</evidence>
<keyword evidence="6" id="KW-0482">Metalloprotease</keyword>
<dbReference type="InterPro" id="IPR011249">
    <property type="entry name" value="Metalloenz_LuxS/M16"/>
</dbReference>
<evidence type="ECO:0000313" key="8">
    <source>
        <dbReference type="EMBL" id="GFH60252.1"/>
    </source>
</evidence>
<dbReference type="GO" id="GO:0046872">
    <property type="term" value="F:metal ion binding"/>
    <property type="evidence" value="ECO:0007669"/>
    <property type="project" value="UniProtKB-KW"/>
</dbReference>
<comment type="similarity">
    <text evidence="1">Belongs to the peptidase M16 family.</text>
</comment>
<proteinExistence type="inferred from homology"/>
<dbReference type="Gene3D" id="3.30.830.10">
    <property type="entry name" value="Metalloenzyme, LuxS/M16 peptidase-like"/>
    <property type="match status" value="3"/>
</dbReference>
<dbReference type="AlphaFoldDB" id="A0AAD3D980"/>
<gene>
    <name evidence="8" type="ORF">CTEN210_16728</name>
</gene>
<evidence type="ECO:0000256" key="4">
    <source>
        <dbReference type="ARBA" id="ARBA00022801"/>
    </source>
</evidence>
<reference evidence="8 9" key="1">
    <citation type="journal article" date="2021" name="Sci. Rep.">
        <title>The genome of the diatom Chaetoceros tenuissimus carries an ancient integrated fragment of an extant virus.</title>
        <authorList>
            <person name="Hongo Y."/>
            <person name="Kimura K."/>
            <person name="Takaki Y."/>
            <person name="Yoshida Y."/>
            <person name="Baba S."/>
            <person name="Kobayashi G."/>
            <person name="Nagasaki K."/>
            <person name="Hano T."/>
            <person name="Tomaru Y."/>
        </authorList>
    </citation>
    <scope>NUCLEOTIDE SEQUENCE [LARGE SCALE GENOMIC DNA]</scope>
    <source>
        <strain evidence="8 9">NIES-3715</strain>
    </source>
</reference>
<sequence length="871" mass="97594">MYEKDPATPPLSIPIDETGTTRRDFLSSTSAVALAMTFLQNTESNQALAMEESNSVEKSNQIDSDDLPFSSVRKQNTVTLSNGLPVILVNDKLSSRSSVALMFNGPGQFSDPQDIPGLAHLMEHMISSCNVSDDRVVNQDFEDWMEDVDGASNAFTGYEQTCFHFNCPHEAVQASVSKFSKLFDISTLKKVCRDEQILLREIQRVDSELDLLDVTAQIEYITKSFVEENHPYSRFGRGNGQSLRKCSLEELGDALLNYYQTHYCNPSNAVLVIVSNQNKHDLNKGLTIMEKWLEPFQQLLNKEEGFSRTMTASEKSYTVGRFKIGSKQVLLHDKSRALGEEKLVFQWILNENYSSTGSRANSAIEIAFILNQIFGRRGYGSLYFFLRQRGWIISSSSVPPQIKVPVNVSGFQLLRLELPLTYEGFLNRASVIEAVYKLVDTLAVSSSYEIPKEILMQYSVIAKLYGFLLTPRPSDAIELATDASDYGIESVENRKWFRFPSPEQMKGADLERIQSSTASALSVMSQKSNTVIITVAGDKAISSIKNTNFADKTSTSQNWIKETVSGAQYLFETTSKLQTFFTDRFTHSYQDIMAPTLNPYIPKTLEQKVLRKSLRSNMGNTFHDYQNWKVLESKSNTIIFPRAPPETKIRALFVLQLLSSKPSEATPLEAANGELWRLLFEKEIKDLAELGAVGGLAYELRYNQHGLRIAIIGLGDNISSYTKRFMKRLIKYQGRLSGGSIAFLESAREKAISDMKRERHFSMDRKTKILQTLEKSSISDVALEGKKFLQSCEGAVCFSQGDLSSFETECLAADVKNILDGTLGKQNSSNKMTIPPIEDLVATPIWKPRNASICYATGISLLCDACGRVPR</sequence>
<keyword evidence="9" id="KW-1185">Reference proteome</keyword>
<dbReference type="PANTHER" id="PTHR43690">
    <property type="entry name" value="NARDILYSIN"/>
    <property type="match status" value="1"/>
</dbReference>
<dbReference type="PROSITE" id="PS51318">
    <property type="entry name" value="TAT"/>
    <property type="match status" value="1"/>
</dbReference>
<keyword evidence="2" id="KW-0645">Protease</keyword>